<sequence length="128" mass="13387">ALLVSGGLLGWAVRTLRGWLGSPRVPPVLSPLLGGTCSPGSPTHSSPVRDIQGPDMSSQRAPQARRFPIEAGDCPSSAVTPQTQEPVGTERSVGRQLRRCPGSHCLTLPNVPIDVFIAMGGSGRPRTT</sequence>
<feature type="region of interest" description="Disordered" evidence="2">
    <location>
        <begin position="33"/>
        <end position="96"/>
    </location>
</feature>
<gene>
    <name evidence="3" type="primary">Fam229a</name>
    <name evidence="3" type="ORF">OCEOCE_R14994</name>
</gene>
<dbReference type="AlphaFoldDB" id="A0A7K8UC60"/>
<evidence type="ECO:0000256" key="2">
    <source>
        <dbReference type="SAM" id="MobiDB-lite"/>
    </source>
</evidence>
<comment type="similarity">
    <text evidence="1">Belongs to the FAM229 family.</text>
</comment>
<feature type="non-terminal residue" evidence="3">
    <location>
        <position position="1"/>
    </location>
</feature>
<dbReference type="EMBL" id="VWZA01001766">
    <property type="protein sequence ID" value="NXF52029.1"/>
    <property type="molecule type" value="Genomic_DNA"/>
</dbReference>
<organism evidence="3 4">
    <name type="scientific">Oceanites oceanicus</name>
    <name type="common">Wilson's storm petrel</name>
    <name type="synonym">Procellaria oceanica</name>
    <dbReference type="NCBI Taxonomy" id="79653"/>
    <lineage>
        <taxon>Eukaryota</taxon>
        <taxon>Metazoa</taxon>
        <taxon>Chordata</taxon>
        <taxon>Craniata</taxon>
        <taxon>Vertebrata</taxon>
        <taxon>Euteleostomi</taxon>
        <taxon>Archelosauria</taxon>
        <taxon>Archosauria</taxon>
        <taxon>Dinosauria</taxon>
        <taxon>Saurischia</taxon>
        <taxon>Theropoda</taxon>
        <taxon>Coelurosauria</taxon>
        <taxon>Aves</taxon>
        <taxon>Neognathae</taxon>
        <taxon>Neoaves</taxon>
        <taxon>Aequornithes</taxon>
        <taxon>Procellariiformes</taxon>
        <taxon>Hydrobatidae</taxon>
        <taxon>Oceanites</taxon>
    </lineage>
</organism>
<reference evidence="3 4" key="1">
    <citation type="submission" date="2019-09" db="EMBL/GenBank/DDBJ databases">
        <title>Bird 10,000 Genomes (B10K) Project - Family phase.</title>
        <authorList>
            <person name="Zhang G."/>
        </authorList>
    </citation>
    <scope>NUCLEOTIDE SEQUENCE [LARGE SCALE GENOMIC DNA]</scope>
    <source>
        <strain evidence="3">B10K-CU-031-11</strain>
        <tissue evidence="3">Muscle</tissue>
    </source>
</reference>
<comment type="caution">
    <text evidence="3">The sequence shown here is derived from an EMBL/GenBank/DDBJ whole genome shotgun (WGS) entry which is preliminary data.</text>
</comment>
<name>A0A7K8UC60_OCEOC</name>
<evidence type="ECO:0000256" key="1">
    <source>
        <dbReference type="ARBA" id="ARBA00009958"/>
    </source>
</evidence>
<protein>
    <submittedName>
        <fullName evidence="3">F229A protein</fullName>
    </submittedName>
</protein>
<dbReference type="InterPro" id="IPR028025">
    <property type="entry name" value="FAM229"/>
</dbReference>
<feature type="compositionally biased region" description="Polar residues" evidence="2">
    <location>
        <begin position="77"/>
        <end position="86"/>
    </location>
</feature>
<evidence type="ECO:0000313" key="4">
    <source>
        <dbReference type="Proteomes" id="UP000569728"/>
    </source>
</evidence>
<dbReference type="OrthoDB" id="9885352at2759"/>
<proteinExistence type="inferred from homology"/>
<dbReference type="PANTHER" id="PTHR35355:SF1">
    <property type="entry name" value="PROTEIN FAM229A"/>
    <property type="match status" value="1"/>
</dbReference>
<dbReference type="Proteomes" id="UP000569728">
    <property type="component" value="Unassembled WGS sequence"/>
</dbReference>
<accession>A0A7K8UC60</accession>
<dbReference type="PANTHER" id="PTHR35355">
    <property type="entry name" value="PROTEIN FAM229A"/>
    <property type="match status" value="1"/>
</dbReference>
<feature type="non-terminal residue" evidence="3">
    <location>
        <position position="128"/>
    </location>
</feature>
<keyword evidence="4" id="KW-1185">Reference proteome</keyword>
<evidence type="ECO:0000313" key="3">
    <source>
        <dbReference type="EMBL" id="NXF52029.1"/>
    </source>
</evidence>
<dbReference type="Pfam" id="PF14982">
    <property type="entry name" value="UPF0731"/>
    <property type="match status" value="1"/>
</dbReference>